<evidence type="ECO:0000256" key="2">
    <source>
        <dbReference type="SAM" id="MobiDB-lite"/>
    </source>
</evidence>
<accession>S7U1X5</accession>
<feature type="region of interest" description="Disordered" evidence="2">
    <location>
        <begin position="254"/>
        <end position="286"/>
    </location>
</feature>
<dbReference type="PANTHER" id="PTHR47495:SF1">
    <property type="entry name" value="BLL3820 PROTEIN"/>
    <property type="match status" value="1"/>
</dbReference>
<protein>
    <submittedName>
        <fullName evidence="4">Aldehyde oxidase and xanthine dehydrogenase molybdopterin binding protein</fullName>
    </submittedName>
</protein>
<dbReference type="Gene3D" id="3.30.365.10">
    <property type="entry name" value="Aldehyde oxidase/xanthine dehydrogenase, molybdopterin binding domain"/>
    <property type="match status" value="1"/>
</dbReference>
<keyword evidence="1" id="KW-0411">Iron-sulfur</keyword>
<dbReference type="SUPFAM" id="SSF56003">
    <property type="entry name" value="Molybdenum cofactor-binding domain"/>
    <property type="match status" value="1"/>
</dbReference>
<dbReference type="eggNOG" id="COG1529">
    <property type="taxonomic scope" value="Bacteria"/>
</dbReference>
<dbReference type="OrthoDB" id="9767994at2"/>
<keyword evidence="1" id="KW-0408">Iron</keyword>
<dbReference type="RefSeq" id="WP_020875675.1">
    <property type="nucleotide sequence ID" value="NZ_ATHJ01000057.1"/>
</dbReference>
<dbReference type="InterPro" id="IPR006311">
    <property type="entry name" value="TAT_signal"/>
</dbReference>
<reference evidence="4 5" key="1">
    <citation type="journal article" date="2013" name="Genome Announc.">
        <title>Draft genome sequences for three mercury-methylating, sulfate-reducing bacteria.</title>
        <authorList>
            <person name="Brown S.D."/>
            <person name="Hurt R.A.Jr."/>
            <person name="Gilmour C.C."/>
            <person name="Elias D.A."/>
        </authorList>
    </citation>
    <scope>NUCLEOTIDE SEQUENCE [LARGE SCALE GENOMIC DNA]</scope>
    <source>
        <strain evidence="4 5">DSM 2059</strain>
    </source>
</reference>
<dbReference type="EMBL" id="ATHJ01000057">
    <property type="protein sequence ID" value="EPR43302.1"/>
    <property type="molecule type" value="Genomic_DNA"/>
</dbReference>
<dbReference type="Pfam" id="PF20256">
    <property type="entry name" value="MoCoBD_2"/>
    <property type="match status" value="1"/>
</dbReference>
<dbReference type="GO" id="GO:0051536">
    <property type="term" value="F:iron-sulfur cluster binding"/>
    <property type="evidence" value="ECO:0007669"/>
    <property type="project" value="UniProtKB-KW"/>
</dbReference>
<dbReference type="PROSITE" id="PS51318">
    <property type="entry name" value="TAT"/>
    <property type="match status" value="1"/>
</dbReference>
<dbReference type="InterPro" id="IPR046867">
    <property type="entry name" value="AldOxase/xan_DH_MoCoBD2"/>
</dbReference>
<dbReference type="STRING" id="897.B2D07_08655"/>
<dbReference type="InterPro" id="IPR052516">
    <property type="entry name" value="N-heterocyclic_Hydroxylase"/>
</dbReference>
<sequence length="286" mass="31583">MKKEVPFIQDRTEAAAPSPGMDRREFLKRMGLLGGGLVIYGTLGDLPAEARALRTGLLGSRVPSDFNAFLRIDPDNRVTCFVGKIEMGQGVITSFAQMAAEELDVAYESVEMVLGDTDLCPWDAGTWGSLSTRYYGIFVKEAACEARAVLLDMAAERLSCPRNRLSVKNGLVWDRERPAIRVTYGALTAGRIIERHLSELPRLKPASAYTTSGRPFLRRDAIRKVLGKARFAGDIRLPGMGHLCHSNIFVAARARDRDPGKPQPVPEGRRRTRHHLHGRRPGHGGI</sequence>
<dbReference type="InterPro" id="IPR037165">
    <property type="entry name" value="AldOxase/xan_DH_Mopterin-bd_sf"/>
</dbReference>
<dbReference type="AlphaFoldDB" id="S7U1X5"/>
<evidence type="ECO:0000256" key="1">
    <source>
        <dbReference type="ARBA" id="ARBA00023014"/>
    </source>
</evidence>
<feature type="compositionally biased region" description="Basic residues" evidence="2">
    <location>
        <begin position="270"/>
        <end position="286"/>
    </location>
</feature>
<gene>
    <name evidence="4" type="ORF">dsmv_1328</name>
</gene>
<comment type="caution">
    <text evidence="4">The sequence shown here is derived from an EMBL/GenBank/DDBJ whole genome shotgun (WGS) entry which is preliminary data.</text>
</comment>
<evidence type="ECO:0000259" key="3">
    <source>
        <dbReference type="Pfam" id="PF20256"/>
    </source>
</evidence>
<evidence type="ECO:0000313" key="5">
    <source>
        <dbReference type="Proteomes" id="UP000014977"/>
    </source>
</evidence>
<keyword evidence="5" id="KW-1185">Reference proteome</keyword>
<organism evidence="4 5">
    <name type="scientific">Desulfococcus multivorans DSM 2059</name>
    <dbReference type="NCBI Taxonomy" id="1121405"/>
    <lineage>
        <taxon>Bacteria</taxon>
        <taxon>Pseudomonadati</taxon>
        <taxon>Thermodesulfobacteriota</taxon>
        <taxon>Desulfobacteria</taxon>
        <taxon>Desulfobacterales</taxon>
        <taxon>Desulfococcaceae</taxon>
        <taxon>Desulfococcus</taxon>
    </lineage>
</organism>
<evidence type="ECO:0000313" key="4">
    <source>
        <dbReference type="EMBL" id="EPR43302.1"/>
    </source>
</evidence>
<dbReference type="PANTHER" id="PTHR47495">
    <property type="entry name" value="ALDEHYDE DEHYDROGENASE"/>
    <property type="match status" value="1"/>
</dbReference>
<keyword evidence="1" id="KW-0479">Metal-binding</keyword>
<dbReference type="Proteomes" id="UP000014977">
    <property type="component" value="Unassembled WGS sequence"/>
</dbReference>
<name>S7U1X5_DESML</name>
<dbReference type="GO" id="GO:0016491">
    <property type="term" value="F:oxidoreductase activity"/>
    <property type="evidence" value="ECO:0007669"/>
    <property type="project" value="InterPro"/>
</dbReference>
<proteinExistence type="predicted"/>
<dbReference type="Gene3D" id="3.90.1170.50">
    <property type="entry name" value="Aldehyde oxidase/xanthine dehydrogenase, a/b hammerhead"/>
    <property type="match status" value="1"/>
</dbReference>
<feature type="domain" description="Aldehyde oxidase/xanthine dehydrogenase second molybdopterin binding" evidence="3">
    <location>
        <begin position="67"/>
        <end position="209"/>
    </location>
</feature>